<dbReference type="EMBL" id="BPMK01000014">
    <property type="protein sequence ID" value="GIZ53021.1"/>
    <property type="molecule type" value="Genomic_DNA"/>
</dbReference>
<accession>A0ABQ4Q7K7</accession>
<reference evidence="1 2" key="1">
    <citation type="journal article" date="2022" name="Int. J. Syst. Evol. Microbiol.">
        <title>Noviherbaspirillum aridicola sp. nov., isolated from an arid soil in Pakistan.</title>
        <authorList>
            <person name="Khan I.U."/>
            <person name="Saqib M."/>
            <person name="Amin A."/>
            <person name="Hussain F."/>
            <person name="Li L."/>
            <person name="Liu Y.H."/>
            <person name="Fang B.Z."/>
            <person name="Ahmed I."/>
            <person name="Li W.J."/>
        </authorList>
    </citation>
    <scope>NUCLEOTIDE SEQUENCE [LARGE SCALE GENOMIC DNA]</scope>
    <source>
        <strain evidence="1 2">NCCP-691</strain>
    </source>
</reference>
<dbReference type="Pfam" id="PF07751">
    <property type="entry name" value="Abi_2"/>
    <property type="match status" value="1"/>
</dbReference>
<sequence length="230" mass="26676">MDAIEAVEVSVRVAIAHRLGKLHPEAHLKRELLDGKFTRRPAGNDQASAYDKWLARFQKACVDSKEDFVKHHRRDYDGRMPIWVAIELWDFGLLSRFFSGMQMRDQNAIAQEYGSLDGHVLASWLRSFNFIRNVTAHHSRLWNRTLPDVLKLPPLDRCRWLQPLHREARATEKVFGGLTCLQLLLRRISPLSGWAERVKTHVETFPKSDLLSLEAAGFREGWQETPIWRG</sequence>
<gene>
    <name evidence="1" type="ORF">NCCP691_30350</name>
</gene>
<proteinExistence type="predicted"/>
<organism evidence="1 2">
    <name type="scientific">Noviherbaspirillum aridicola</name>
    <dbReference type="NCBI Taxonomy" id="2849687"/>
    <lineage>
        <taxon>Bacteria</taxon>
        <taxon>Pseudomonadati</taxon>
        <taxon>Pseudomonadota</taxon>
        <taxon>Betaproteobacteria</taxon>
        <taxon>Burkholderiales</taxon>
        <taxon>Oxalobacteraceae</taxon>
        <taxon>Noviherbaspirillum</taxon>
    </lineage>
</organism>
<evidence type="ECO:0000313" key="1">
    <source>
        <dbReference type="EMBL" id="GIZ53021.1"/>
    </source>
</evidence>
<keyword evidence="2" id="KW-1185">Reference proteome</keyword>
<dbReference type="Proteomes" id="UP000887222">
    <property type="component" value="Unassembled WGS sequence"/>
</dbReference>
<evidence type="ECO:0008006" key="3">
    <source>
        <dbReference type="Google" id="ProtNLM"/>
    </source>
</evidence>
<name>A0ABQ4Q7K7_9BURK</name>
<evidence type="ECO:0000313" key="2">
    <source>
        <dbReference type="Proteomes" id="UP000887222"/>
    </source>
</evidence>
<dbReference type="InterPro" id="IPR011664">
    <property type="entry name" value="Abi_system_AbiD/AbiF-like"/>
</dbReference>
<comment type="caution">
    <text evidence="1">The sequence shown here is derived from an EMBL/GenBank/DDBJ whole genome shotgun (WGS) entry which is preliminary data.</text>
</comment>
<protein>
    <recommendedName>
        <fullName evidence="3">Abortive infection bacteriophage resistance protein</fullName>
    </recommendedName>
</protein>